<dbReference type="AlphaFoldDB" id="A0A0E0GQ82"/>
<protein>
    <submittedName>
        <fullName evidence="1">Uncharacterized protein</fullName>
    </submittedName>
</protein>
<name>A0A0E0GQ82_ORYNI</name>
<evidence type="ECO:0000313" key="2">
    <source>
        <dbReference type="Proteomes" id="UP000006591"/>
    </source>
</evidence>
<dbReference type="HOGENOM" id="CLU_1963133_0_0_1"/>
<dbReference type="EnsemblPlants" id="ONIVA03G26280.1">
    <property type="protein sequence ID" value="ONIVA03G26280.1"/>
    <property type="gene ID" value="ONIVA03G26280"/>
</dbReference>
<reference evidence="1" key="1">
    <citation type="submission" date="2015-04" db="UniProtKB">
        <authorList>
            <consortium name="EnsemblPlants"/>
        </authorList>
    </citation>
    <scope>IDENTIFICATION</scope>
    <source>
        <strain evidence="1">SL10</strain>
    </source>
</reference>
<dbReference type="Proteomes" id="UP000006591">
    <property type="component" value="Chromosome 3"/>
</dbReference>
<reference evidence="1" key="2">
    <citation type="submission" date="2018-04" db="EMBL/GenBank/DDBJ databases">
        <title>OnivRS2 (Oryza nivara Reference Sequence Version 2).</title>
        <authorList>
            <person name="Zhang J."/>
            <person name="Kudrna D."/>
            <person name="Lee S."/>
            <person name="Talag J."/>
            <person name="Rajasekar S."/>
            <person name="Welchert J."/>
            <person name="Hsing Y.-I."/>
            <person name="Wing R.A."/>
        </authorList>
    </citation>
    <scope>NUCLEOTIDE SEQUENCE [LARGE SCALE GENOMIC DNA]</scope>
    <source>
        <strain evidence="1">SL10</strain>
    </source>
</reference>
<proteinExistence type="predicted"/>
<dbReference type="Gramene" id="ONIVA03G26280.1">
    <property type="protein sequence ID" value="ONIVA03G26280.1"/>
    <property type="gene ID" value="ONIVA03G26280"/>
</dbReference>
<organism evidence="1">
    <name type="scientific">Oryza nivara</name>
    <name type="common">Indian wild rice</name>
    <name type="synonym">Oryza sativa f. spontanea</name>
    <dbReference type="NCBI Taxonomy" id="4536"/>
    <lineage>
        <taxon>Eukaryota</taxon>
        <taxon>Viridiplantae</taxon>
        <taxon>Streptophyta</taxon>
        <taxon>Embryophyta</taxon>
        <taxon>Tracheophyta</taxon>
        <taxon>Spermatophyta</taxon>
        <taxon>Magnoliopsida</taxon>
        <taxon>Liliopsida</taxon>
        <taxon>Poales</taxon>
        <taxon>Poaceae</taxon>
        <taxon>BOP clade</taxon>
        <taxon>Oryzoideae</taxon>
        <taxon>Oryzeae</taxon>
        <taxon>Oryzinae</taxon>
        <taxon>Oryza</taxon>
    </lineage>
</organism>
<sequence length="128" mass="13133">MGVATARVVMSGGELRGRVARGGFFCDADGIVFEGHVVAVLGNVELHPGQIYFVSLAEEVAAVAVKTSAALVNPTGGHCRRGAVAPLVFPLPDEGEMVVAAEAAPSRWWCGSSGWRAEAGGRASSLPT</sequence>
<evidence type="ECO:0000313" key="1">
    <source>
        <dbReference type="EnsemblPlants" id="ONIVA03G26280.1"/>
    </source>
</evidence>
<keyword evidence="2" id="KW-1185">Reference proteome</keyword>
<accession>A0A0E0GQ82</accession>